<name>A0A0F2LPI3_9CREN</name>
<accession>A0A0F2LPI3</accession>
<sequence>MKTTLDLTGLCCSVPQLMVYSKVKKMVKGDVVEVIVETGSSQEQDVINVIRHFSLEYKVLRQGDKSVYLITK</sequence>
<dbReference type="InterPro" id="IPR036868">
    <property type="entry name" value="TusA-like_sf"/>
</dbReference>
<protein>
    <recommendedName>
        <fullName evidence="1">UPF0033 domain-containing protein</fullName>
    </recommendedName>
</protein>
<organism evidence="2">
    <name type="scientific">Candidatus Aramenus sulfurataquae</name>
    <dbReference type="NCBI Taxonomy" id="1326980"/>
    <lineage>
        <taxon>Archaea</taxon>
        <taxon>Thermoproteota</taxon>
        <taxon>Thermoprotei</taxon>
        <taxon>Sulfolobales</taxon>
        <taxon>Sulfolobaceae</taxon>
        <taxon>Candidatus Aramenus</taxon>
    </lineage>
</organism>
<dbReference type="EMBL" id="JZWS01000057">
    <property type="protein sequence ID" value="KJR78739.1"/>
    <property type="molecule type" value="Genomic_DNA"/>
</dbReference>
<dbReference type="Gene3D" id="3.30.110.40">
    <property type="entry name" value="TusA-like domain"/>
    <property type="match status" value="1"/>
</dbReference>
<comment type="caution">
    <text evidence="2">The sequence shown here is derived from an EMBL/GenBank/DDBJ whole genome shotgun (WGS) entry which is preliminary data.</text>
</comment>
<dbReference type="CDD" id="cd00291">
    <property type="entry name" value="SirA_YedF_YeeD"/>
    <property type="match status" value="1"/>
</dbReference>
<dbReference type="InterPro" id="IPR001455">
    <property type="entry name" value="TusA-like"/>
</dbReference>
<feature type="domain" description="UPF0033" evidence="1">
    <location>
        <begin position="4"/>
        <end position="70"/>
    </location>
</feature>
<evidence type="ECO:0000313" key="2">
    <source>
        <dbReference type="EMBL" id="KJR78739.1"/>
    </source>
</evidence>
<dbReference type="Pfam" id="PF01206">
    <property type="entry name" value="TusA"/>
    <property type="match status" value="1"/>
</dbReference>
<evidence type="ECO:0000259" key="1">
    <source>
        <dbReference type="Pfam" id="PF01206"/>
    </source>
</evidence>
<dbReference type="AlphaFoldDB" id="A0A0F2LPI3"/>
<reference evidence="2" key="1">
    <citation type="submission" date="2015-03" db="EMBL/GenBank/DDBJ databases">
        <title>Metagenome Sequencing of an Archaeal-Dominated Microbial Community from a Hot Spring at the Los Azufres Geothermal Field, Mexico.</title>
        <authorList>
            <person name="Servin-Garciduenas L.E."/>
            <person name="Martinez-Romero E."/>
        </authorList>
    </citation>
    <scope>NUCLEOTIDE SEQUENCE [LARGE SCALE GENOMIC DNA]</scope>
    <source>
        <strain evidence="2">AZ1-454</strain>
    </source>
</reference>
<proteinExistence type="predicted"/>
<dbReference type="SUPFAM" id="SSF64307">
    <property type="entry name" value="SirA-like"/>
    <property type="match status" value="1"/>
</dbReference>
<gene>
    <name evidence="2" type="ORF">TQ35_05670</name>
</gene>